<keyword evidence="2" id="KW-1185">Reference proteome</keyword>
<name>A0A4Y3RC25_9ACTN</name>
<comment type="caution">
    <text evidence="1">The sequence shown here is derived from an EMBL/GenBank/DDBJ whole genome shotgun (WGS) entry which is preliminary data.</text>
</comment>
<dbReference type="Proteomes" id="UP000315226">
    <property type="component" value="Unassembled WGS sequence"/>
</dbReference>
<dbReference type="EMBL" id="BJMN01000001">
    <property type="protein sequence ID" value="GEB54408.1"/>
    <property type="molecule type" value="Genomic_DNA"/>
</dbReference>
<evidence type="ECO:0000313" key="2">
    <source>
        <dbReference type="Proteomes" id="UP000315226"/>
    </source>
</evidence>
<accession>A0A4Y3RC25</accession>
<dbReference type="AlphaFoldDB" id="A0A4Y3RC25"/>
<gene>
    <name evidence="1" type="ORF">SGA01_00130</name>
</gene>
<evidence type="ECO:0000313" key="1">
    <source>
        <dbReference type="EMBL" id="GEB54408.1"/>
    </source>
</evidence>
<protein>
    <submittedName>
        <fullName evidence="1">Uncharacterized protein</fullName>
    </submittedName>
</protein>
<reference evidence="1 2" key="1">
    <citation type="submission" date="2019-06" db="EMBL/GenBank/DDBJ databases">
        <title>Whole genome shotgun sequence of Streptomyces gardneri NBRC 12865.</title>
        <authorList>
            <person name="Hosoyama A."/>
            <person name="Uohara A."/>
            <person name="Ohji S."/>
            <person name="Ichikawa N."/>
        </authorList>
    </citation>
    <scope>NUCLEOTIDE SEQUENCE [LARGE SCALE GENOMIC DNA]</scope>
    <source>
        <strain evidence="1 2">NBRC 12865</strain>
    </source>
</reference>
<organism evidence="1 2">
    <name type="scientific">Streptomyces gardneri</name>
    <dbReference type="NCBI Taxonomy" id="66892"/>
    <lineage>
        <taxon>Bacteria</taxon>
        <taxon>Bacillati</taxon>
        <taxon>Actinomycetota</taxon>
        <taxon>Actinomycetes</taxon>
        <taxon>Kitasatosporales</taxon>
        <taxon>Streptomycetaceae</taxon>
        <taxon>Streptomyces</taxon>
    </lineage>
</organism>
<proteinExistence type="predicted"/>
<sequence>MRVEQVTDADVFVRIERVEAKAVGQQSEPVTGFPRGTRERVRRAAGTLAQARPIRFTGSTCAPNRAAVPSFHSACPISPISRAAYRRRPSG</sequence>